<accession>A0A9K3NQ37</accession>
<dbReference type="AlphaFoldDB" id="A0A9K3NQ37"/>
<dbReference type="EMBL" id="MNCJ02000320">
    <property type="protein sequence ID" value="KAF5807323.1"/>
    <property type="molecule type" value="Genomic_DNA"/>
</dbReference>
<reference evidence="2" key="2">
    <citation type="submission" date="2020-06" db="EMBL/GenBank/DDBJ databases">
        <title>Helianthus annuus Genome sequencing and assembly Release 2.</title>
        <authorList>
            <person name="Gouzy J."/>
            <person name="Langlade N."/>
            <person name="Munos S."/>
        </authorList>
    </citation>
    <scope>NUCLEOTIDE SEQUENCE</scope>
    <source>
        <tissue evidence="2">Leaves</tissue>
    </source>
</reference>
<feature type="transmembrane region" description="Helical" evidence="1">
    <location>
        <begin position="31"/>
        <end position="48"/>
    </location>
</feature>
<comment type="caution">
    <text evidence="2">The sequence shown here is derived from an EMBL/GenBank/DDBJ whole genome shotgun (WGS) entry which is preliminary data.</text>
</comment>
<gene>
    <name evidence="2" type="ORF">HanXRQr2_Chr05g0232351</name>
</gene>
<sequence length="66" mass="7709">MEPLRENRLKVRTVTKHFLSWDCCRPICQSWIIKIQFSFLLILLIMIVKMVNHSLINIPGNAIACV</sequence>
<keyword evidence="1" id="KW-0812">Transmembrane</keyword>
<evidence type="ECO:0000256" key="1">
    <source>
        <dbReference type="SAM" id="Phobius"/>
    </source>
</evidence>
<organism evidence="2 3">
    <name type="scientific">Helianthus annuus</name>
    <name type="common">Common sunflower</name>
    <dbReference type="NCBI Taxonomy" id="4232"/>
    <lineage>
        <taxon>Eukaryota</taxon>
        <taxon>Viridiplantae</taxon>
        <taxon>Streptophyta</taxon>
        <taxon>Embryophyta</taxon>
        <taxon>Tracheophyta</taxon>
        <taxon>Spermatophyta</taxon>
        <taxon>Magnoliopsida</taxon>
        <taxon>eudicotyledons</taxon>
        <taxon>Gunneridae</taxon>
        <taxon>Pentapetalae</taxon>
        <taxon>asterids</taxon>
        <taxon>campanulids</taxon>
        <taxon>Asterales</taxon>
        <taxon>Asteraceae</taxon>
        <taxon>Asteroideae</taxon>
        <taxon>Heliantheae alliance</taxon>
        <taxon>Heliantheae</taxon>
        <taxon>Helianthus</taxon>
    </lineage>
</organism>
<keyword evidence="1" id="KW-0472">Membrane</keyword>
<name>A0A9K3NQ37_HELAN</name>
<keyword evidence="1" id="KW-1133">Transmembrane helix</keyword>
<dbReference type="Proteomes" id="UP000215914">
    <property type="component" value="Unassembled WGS sequence"/>
</dbReference>
<reference evidence="2" key="1">
    <citation type="journal article" date="2017" name="Nature">
        <title>The sunflower genome provides insights into oil metabolism, flowering and Asterid evolution.</title>
        <authorList>
            <person name="Badouin H."/>
            <person name="Gouzy J."/>
            <person name="Grassa C.J."/>
            <person name="Murat F."/>
            <person name="Staton S.E."/>
            <person name="Cottret L."/>
            <person name="Lelandais-Briere C."/>
            <person name="Owens G.L."/>
            <person name="Carrere S."/>
            <person name="Mayjonade B."/>
            <person name="Legrand L."/>
            <person name="Gill N."/>
            <person name="Kane N.C."/>
            <person name="Bowers J.E."/>
            <person name="Hubner S."/>
            <person name="Bellec A."/>
            <person name="Berard A."/>
            <person name="Berges H."/>
            <person name="Blanchet N."/>
            <person name="Boniface M.C."/>
            <person name="Brunel D."/>
            <person name="Catrice O."/>
            <person name="Chaidir N."/>
            <person name="Claudel C."/>
            <person name="Donnadieu C."/>
            <person name="Faraut T."/>
            <person name="Fievet G."/>
            <person name="Helmstetter N."/>
            <person name="King M."/>
            <person name="Knapp S.J."/>
            <person name="Lai Z."/>
            <person name="Le Paslier M.C."/>
            <person name="Lippi Y."/>
            <person name="Lorenzon L."/>
            <person name="Mandel J.R."/>
            <person name="Marage G."/>
            <person name="Marchand G."/>
            <person name="Marquand E."/>
            <person name="Bret-Mestries E."/>
            <person name="Morien E."/>
            <person name="Nambeesan S."/>
            <person name="Nguyen T."/>
            <person name="Pegot-Espagnet P."/>
            <person name="Pouilly N."/>
            <person name="Raftis F."/>
            <person name="Sallet E."/>
            <person name="Schiex T."/>
            <person name="Thomas J."/>
            <person name="Vandecasteele C."/>
            <person name="Vares D."/>
            <person name="Vear F."/>
            <person name="Vautrin S."/>
            <person name="Crespi M."/>
            <person name="Mangin B."/>
            <person name="Burke J.M."/>
            <person name="Salse J."/>
            <person name="Munos S."/>
            <person name="Vincourt P."/>
            <person name="Rieseberg L.H."/>
            <person name="Langlade N.B."/>
        </authorList>
    </citation>
    <scope>NUCLEOTIDE SEQUENCE</scope>
    <source>
        <tissue evidence="2">Leaves</tissue>
    </source>
</reference>
<proteinExistence type="predicted"/>
<dbReference type="Gramene" id="mRNA:HanXRQr2_Chr05g0232351">
    <property type="protein sequence ID" value="CDS:HanXRQr2_Chr05g0232351.1"/>
    <property type="gene ID" value="HanXRQr2_Chr05g0232351"/>
</dbReference>
<protein>
    <submittedName>
        <fullName evidence="2">Uncharacterized protein</fullName>
    </submittedName>
</protein>
<keyword evidence="3" id="KW-1185">Reference proteome</keyword>
<evidence type="ECO:0000313" key="3">
    <source>
        <dbReference type="Proteomes" id="UP000215914"/>
    </source>
</evidence>
<evidence type="ECO:0000313" key="2">
    <source>
        <dbReference type="EMBL" id="KAF5807323.1"/>
    </source>
</evidence>